<dbReference type="RefSeq" id="XP_011202422.2">
    <property type="nucleotide sequence ID" value="XM_011204120.4"/>
</dbReference>
<keyword evidence="7" id="KW-1185">Reference proteome</keyword>
<dbReference type="Gene3D" id="3.30.420.40">
    <property type="match status" value="2"/>
</dbReference>
<dbReference type="PIRSF" id="PIRSF000538">
    <property type="entry name" value="GlpK"/>
    <property type="match status" value="1"/>
</dbReference>
<dbReference type="PANTHER" id="PTHR10196:SF57">
    <property type="entry name" value="XYLULOSE KINASE"/>
    <property type="match status" value="1"/>
</dbReference>
<dbReference type="InterPro" id="IPR018484">
    <property type="entry name" value="FGGY_N"/>
</dbReference>
<dbReference type="EC" id="2.7.1.17" evidence="4"/>
<proteinExistence type="inferred from homology"/>
<dbReference type="InterPro" id="IPR018485">
    <property type="entry name" value="FGGY_C"/>
</dbReference>
<keyword evidence="3 4" id="KW-0418">Kinase</keyword>
<comment type="similarity">
    <text evidence="1 4">Belongs to the FGGY kinase family.</text>
</comment>
<dbReference type="Pfam" id="PF02782">
    <property type="entry name" value="FGGY_C"/>
    <property type="match status" value="1"/>
</dbReference>
<keyword evidence="4" id="KW-0067">ATP-binding</keyword>
<dbReference type="OrthoDB" id="1728974at2759"/>
<name>A0A9B2GTV9_BACDO</name>
<evidence type="ECO:0000313" key="7">
    <source>
        <dbReference type="Proteomes" id="UP001652620"/>
    </source>
</evidence>
<dbReference type="Proteomes" id="UP001652620">
    <property type="component" value="Chromosome 2"/>
</dbReference>
<feature type="domain" description="Carbohydrate kinase FGGY N-terminal" evidence="5">
    <location>
        <begin position="128"/>
        <end position="289"/>
    </location>
</feature>
<evidence type="ECO:0000313" key="8">
    <source>
        <dbReference type="RefSeq" id="XP_011202422.2"/>
    </source>
</evidence>
<evidence type="ECO:0000256" key="1">
    <source>
        <dbReference type="ARBA" id="ARBA00009156"/>
    </source>
</evidence>
<reference evidence="7" key="1">
    <citation type="submission" date="2025-05" db="UniProtKB">
        <authorList>
            <consortium name="RefSeq"/>
        </authorList>
    </citation>
    <scope>NUCLEOTIDE SEQUENCE [LARGE SCALE GENOMIC DNA]</scope>
</reference>
<gene>
    <name evidence="8" type="primary">LOC105225587</name>
</gene>
<evidence type="ECO:0000259" key="5">
    <source>
        <dbReference type="Pfam" id="PF00370"/>
    </source>
</evidence>
<evidence type="ECO:0000256" key="3">
    <source>
        <dbReference type="ARBA" id="ARBA00022777"/>
    </source>
</evidence>
<dbReference type="Pfam" id="PF00370">
    <property type="entry name" value="FGGY_N"/>
    <property type="match status" value="1"/>
</dbReference>
<dbReference type="CDD" id="cd07776">
    <property type="entry name" value="ASKHA_NBD_FGGY_SpXK-like"/>
    <property type="match status" value="1"/>
</dbReference>
<comment type="function">
    <text evidence="4">Phosphorylates D-xylulose to produce D-xylulose 5-phosphate, a molecule that may play an important role in the regulation of glucose metabolism and lipogenesis.</text>
</comment>
<keyword evidence="2 4" id="KW-0808">Transferase</keyword>
<protein>
    <recommendedName>
        <fullName evidence="4">Xylulose kinase</fullName>
        <ecNumber evidence="4">2.7.1.17</ecNumber>
    </recommendedName>
</protein>
<evidence type="ECO:0000259" key="6">
    <source>
        <dbReference type="Pfam" id="PF02782"/>
    </source>
</evidence>
<dbReference type="InterPro" id="IPR043129">
    <property type="entry name" value="ATPase_NBD"/>
</dbReference>
<reference evidence="8" key="2">
    <citation type="submission" date="2025-08" db="UniProtKB">
        <authorList>
            <consortium name="RefSeq"/>
        </authorList>
    </citation>
    <scope>IDENTIFICATION</scope>
    <source>
        <tissue evidence="8">Adult</tissue>
    </source>
</reference>
<organism evidence="7 8">
    <name type="scientific">Bactrocera dorsalis</name>
    <name type="common">Oriental fruit fly</name>
    <name type="synonym">Dacus dorsalis</name>
    <dbReference type="NCBI Taxonomy" id="27457"/>
    <lineage>
        <taxon>Eukaryota</taxon>
        <taxon>Metazoa</taxon>
        <taxon>Ecdysozoa</taxon>
        <taxon>Arthropoda</taxon>
        <taxon>Hexapoda</taxon>
        <taxon>Insecta</taxon>
        <taxon>Pterygota</taxon>
        <taxon>Neoptera</taxon>
        <taxon>Endopterygota</taxon>
        <taxon>Diptera</taxon>
        <taxon>Brachycera</taxon>
        <taxon>Muscomorpha</taxon>
        <taxon>Tephritoidea</taxon>
        <taxon>Tephritidae</taxon>
        <taxon>Bactrocera</taxon>
        <taxon>Bactrocera</taxon>
    </lineage>
</organism>
<dbReference type="SUPFAM" id="SSF53067">
    <property type="entry name" value="Actin-like ATPase domain"/>
    <property type="match status" value="2"/>
</dbReference>
<keyword evidence="4" id="KW-0859">Xylose metabolism</keyword>
<comment type="catalytic activity">
    <reaction evidence="4">
        <text>D-xylulose + ATP = D-xylulose 5-phosphate + ADP + H(+)</text>
        <dbReference type="Rhea" id="RHEA:10964"/>
        <dbReference type="ChEBI" id="CHEBI:15378"/>
        <dbReference type="ChEBI" id="CHEBI:17140"/>
        <dbReference type="ChEBI" id="CHEBI:30616"/>
        <dbReference type="ChEBI" id="CHEBI:57737"/>
        <dbReference type="ChEBI" id="CHEBI:456216"/>
        <dbReference type="EC" id="2.7.1.17"/>
    </reaction>
</comment>
<dbReference type="GeneID" id="105225587"/>
<dbReference type="GO" id="GO:0016301">
    <property type="term" value="F:kinase activity"/>
    <property type="evidence" value="ECO:0007669"/>
    <property type="project" value="UniProtKB-KW"/>
</dbReference>
<dbReference type="InterPro" id="IPR000577">
    <property type="entry name" value="Carb_kinase_FGGY"/>
</dbReference>
<accession>A0A9B2GTV9</accession>
<evidence type="ECO:0000256" key="2">
    <source>
        <dbReference type="ARBA" id="ARBA00022679"/>
    </source>
</evidence>
<sequence length="564" mass="62812">MTPKADDVKTTYLGFDLSTQKLKAVQLSSKLEVNASAEVKFDSDLPEFRTNGGANFGLRNHEVFVQPVMWVKAIDIVLDRLVMQGADLSTVKAIGGSAQQHGSLYWSRHGVQTLKNLDSDKFLHIQIDDSAFTLNRTPIWMDGSTEKQCIEMETAIGGRMEMVKITGSKCYARFTGPQIRKIYQERSHAYEETQRISLVSSFLASVFLGDIAPIDYGDASGMNLFDIKEKNWSKPCLNSCAPDLEERLGEPVPTSSIIGNVSDFFVQRFGFPVECKVTAFTGDNLSALSGMVTEQNSLVMSLGTSDTLMMNLKVQPHLEEGHVLCHPTEIRQFMGLLCFRNGSLVRDYFNKTEVNSDWKKFNELLDSTPRGNYGNMALHFHSIEIIPNVQGVLRWTRSNSGETSETAKGVQKFLSPQTEIRALIEGQMLHKRAVAADMGFHFGSDTKIIATGGASVNKSILQVVSDVFNAPVFVQNESEAALFGAAYRAKYSLYLNSIKTSNDISNGNINTENSTLTPLSYHDYIMQFIPNLLKLICEPSKDCEQIYAPMLERYRKMAVVLAQN</sequence>
<keyword evidence="4" id="KW-0547">Nucleotide-binding</keyword>
<feature type="domain" description="Carbohydrate kinase FGGY C-terminal" evidence="6">
    <location>
        <begin position="298"/>
        <end position="492"/>
    </location>
</feature>
<dbReference type="PANTHER" id="PTHR10196">
    <property type="entry name" value="SUGAR KINASE"/>
    <property type="match status" value="1"/>
</dbReference>
<evidence type="ECO:0000256" key="4">
    <source>
        <dbReference type="RuleBase" id="RU367058"/>
    </source>
</evidence>
<keyword evidence="4" id="KW-0119">Carbohydrate metabolism</keyword>
<dbReference type="InterPro" id="IPR042024">
    <property type="entry name" value="D-XK_euk"/>
</dbReference>